<evidence type="ECO:0000313" key="3">
    <source>
        <dbReference type="Proteomes" id="UP000267077"/>
    </source>
</evidence>
<dbReference type="GO" id="GO:0006508">
    <property type="term" value="P:proteolysis"/>
    <property type="evidence" value="ECO:0007669"/>
    <property type="project" value="InterPro"/>
</dbReference>
<dbReference type="InterPro" id="IPR036034">
    <property type="entry name" value="PDZ_sf"/>
</dbReference>
<dbReference type="EMBL" id="RYZR01000008">
    <property type="protein sequence ID" value="RUL61653.1"/>
    <property type="molecule type" value="Genomic_DNA"/>
</dbReference>
<dbReference type="Gene3D" id="3.90.226.10">
    <property type="entry name" value="2-enoyl-CoA Hydratase, Chain A, domain 1"/>
    <property type="match status" value="1"/>
</dbReference>
<dbReference type="OrthoDB" id="7266775at2"/>
<dbReference type="PROSITE" id="PS50106">
    <property type="entry name" value="PDZ"/>
    <property type="match status" value="1"/>
</dbReference>
<dbReference type="GO" id="GO:0004175">
    <property type="term" value="F:endopeptidase activity"/>
    <property type="evidence" value="ECO:0007669"/>
    <property type="project" value="TreeGrafter"/>
</dbReference>
<sequence>MVAMPIHGQDSDLQKRYDHISDLRNQGYELVHSAHGGHGDLAKAETLLQEAIAQADQFLSSQAATEDLWAQADSRRSESLIFLAEAYALKGDKNAALNALETMQSSGLYLFHEKILEQSAGLKSLHDEPRFKALMDRYKHMESRWNASALNGQTENLDEAHRIAGLSLFWSEARYNFAHFDNVPDLDWNQAYLDYLPRVIAAKTTHDYYDVMMQFASLLHDGHTHVVPPRAIVNEFWATPAISTSLVEEKVIVTALRSPATRASGLHVGDEIVSIDGQDVRTYALTKVNPYVDSSSPQDRIATMYGRRLLAGDHRQPVTLGIVDAAGHSHSVTLSREGDPHADALSPVVWRMLDGDIAYLAVNEFGDDAGVKAFEQHLPEILHAKGLIIDVRRNGGGSTQNGAAILSYLDKKPIPLSAAVSMDYVPVFRAWQGPYVLWKPVGPAQPYSVERKQHYEGPVAVLIGPYTFSAAEDFVVSFDSMKRGTLLGEATGGSTGQPLTIDLPGGGKGWICSKNDTYPDGRVFVGKGISPAMIIKPTVEDVRNNRDPVIDGATELLRKRDAMTASR</sequence>
<name>A0A3S0RR64_9GAMM</name>
<dbReference type="Gene3D" id="2.30.42.10">
    <property type="match status" value="1"/>
</dbReference>
<proteinExistence type="predicted"/>
<protein>
    <recommendedName>
        <fullName evidence="1">PDZ domain-containing protein</fullName>
    </recommendedName>
</protein>
<accession>A0A3S0RR64</accession>
<dbReference type="Proteomes" id="UP000267077">
    <property type="component" value="Unassembled WGS sequence"/>
</dbReference>
<dbReference type="InterPro" id="IPR001478">
    <property type="entry name" value="PDZ"/>
</dbReference>
<dbReference type="AlphaFoldDB" id="A0A3S0RR64"/>
<keyword evidence="3" id="KW-1185">Reference proteome</keyword>
<dbReference type="PANTHER" id="PTHR32060">
    <property type="entry name" value="TAIL-SPECIFIC PROTEASE"/>
    <property type="match status" value="1"/>
</dbReference>
<gene>
    <name evidence="2" type="ORF">EKH79_17945</name>
</gene>
<dbReference type="SUPFAM" id="SSF50156">
    <property type="entry name" value="PDZ domain-like"/>
    <property type="match status" value="1"/>
</dbReference>
<dbReference type="CDD" id="cd07563">
    <property type="entry name" value="Peptidase_S41_IRBP"/>
    <property type="match status" value="1"/>
</dbReference>
<reference evidence="2 3" key="1">
    <citation type="submission" date="2018-12" db="EMBL/GenBank/DDBJ databases">
        <title>Dyella dinghuensis sp. nov. DHOA06 and Dyella choica sp. nov. 4M-K27, isolated from forest soil.</title>
        <authorList>
            <person name="Qiu L.-H."/>
            <person name="Gao Z.-H."/>
        </authorList>
    </citation>
    <scope>NUCLEOTIDE SEQUENCE [LARGE SCALE GENOMIC DNA]</scope>
    <source>
        <strain evidence="2 3">DHOA06</strain>
    </source>
</reference>
<dbReference type="GO" id="GO:0008236">
    <property type="term" value="F:serine-type peptidase activity"/>
    <property type="evidence" value="ECO:0007669"/>
    <property type="project" value="InterPro"/>
</dbReference>
<evidence type="ECO:0000313" key="2">
    <source>
        <dbReference type="EMBL" id="RUL61653.1"/>
    </source>
</evidence>
<dbReference type="GO" id="GO:0007165">
    <property type="term" value="P:signal transduction"/>
    <property type="evidence" value="ECO:0007669"/>
    <property type="project" value="TreeGrafter"/>
</dbReference>
<comment type="caution">
    <text evidence="2">The sequence shown here is derived from an EMBL/GenBank/DDBJ whole genome shotgun (WGS) entry which is preliminary data.</text>
</comment>
<dbReference type="GO" id="GO:0030288">
    <property type="term" value="C:outer membrane-bounded periplasmic space"/>
    <property type="evidence" value="ECO:0007669"/>
    <property type="project" value="TreeGrafter"/>
</dbReference>
<dbReference type="Gene3D" id="3.30.750.44">
    <property type="match status" value="1"/>
</dbReference>
<dbReference type="InterPro" id="IPR005151">
    <property type="entry name" value="Tail-specific_protease"/>
</dbReference>
<dbReference type="Pfam" id="PF03572">
    <property type="entry name" value="Peptidase_S41"/>
    <property type="match status" value="1"/>
</dbReference>
<dbReference type="PANTHER" id="PTHR32060:SF30">
    <property type="entry name" value="CARBOXY-TERMINAL PROCESSING PROTEASE CTPA"/>
    <property type="match status" value="1"/>
</dbReference>
<dbReference type="SUPFAM" id="SSF52096">
    <property type="entry name" value="ClpP/crotonase"/>
    <property type="match status" value="1"/>
</dbReference>
<feature type="domain" description="PDZ" evidence="1">
    <location>
        <begin position="258"/>
        <end position="307"/>
    </location>
</feature>
<dbReference type="InterPro" id="IPR029045">
    <property type="entry name" value="ClpP/crotonase-like_dom_sf"/>
</dbReference>
<evidence type="ECO:0000259" key="1">
    <source>
        <dbReference type="PROSITE" id="PS50106"/>
    </source>
</evidence>
<organism evidence="2 3">
    <name type="scientific">Dyella dinghuensis</name>
    <dbReference type="NCBI Taxonomy" id="1920169"/>
    <lineage>
        <taxon>Bacteria</taxon>
        <taxon>Pseudomonadati</taxon>
        <taxon>Pseudomonadota</taxon>
        <taxon>Gammaproteobacteria</taxon>
        <taxon>Lysobacterales</taxon>
        <taxon>Rhodanobacteraceae</taxon>
        <taxon>Dyella</taxon>
    </lineage>
</organism>
<dbReference type="SMART" id="SM00245">
    <property type="entry name" value="TSPc"/>
    <property type="match status" value="1"/>
</dbReference>